<keyword evidence="1" id="KW-1133">Transmembrane helix</keyword>
<feature type="domain" description="Methyltransferase FkbM" evidence="2">
    <location>
        <begin position="95"/>
        <end position="263"/>
    </location>
</feature>
<proteinExistence type="predicted"/>
<dbReference type="eggNOG" id="ENOG502TGHG">
    <property type="taxonomic scope" value="Eukaryota"/>
</dbReference>
<protein>
    <recommendedName>
        <fullName evidence="2">Methyltransferase FkbM domain-containing protein</fullName>
    </recommendedName>
</protein>
<dbReference type="Proteomes" id="UP000008281">
    <property type="component" value="Unassembled WGS sequence"/>
</dbReference>
<dbReference type="STRING" id="31234.E3LLS0"/>
<dbReference type="Pfam" id="PF05050">
    <property type="entry name" value="Methyltransf_21"/>
    <property type="match status" value="1"/>
</dbReference>
<keyword evidence="1" id="KW-0812">Transmembrane</keyword>
<keyword evidence="4" id="KW-1185">Reference proteome</keyword>
<sequence length="305" mass="36571">MDIFFAFNKDDIPTFEVSKMNITCKVFLTSLIVFTVFNLFRLYFVECYYDLKEAEEDSFDLNTIFLRPKYSEVFNTWNSCFAENLLGVEDPEKFWQLFEGVSQKCDSWAHVEKLGIVHLKKYERVKSVIFPKVKMHKIGHDVQFYGVDPNFHEKEKLYSQLGDFFPARIGMNPRISDNMILMKDGKTQKTNVIYLDIIYYFKQLVKRVDHLWFDGHGGEFDDGFFDIFYRNGRFEENKIEICQINMEIHRNPDTSERMIKFMHFVKRLIEEKRFGIFCGDHFVNNRMFMFNFQSQYCLKKFLNGP</sequence>
<evidence type="ECO:0000313" key="3">
    <source>
        <dbReference type="EMBL" id="EFP03030.1"/>
    </source>
</evidence>
<accession>E3LLS0</accession>
<dbReference type="OrthoDB" id="5775722at2759"/>
<dbReference type="PANTHER" id="PTHR22989:SF15">
    <property type="entry name" value="METHYLTRANSFERASE FKBM DOMAIN-CONTAINING PROTEIN"/>
    <property type="match status" value="1"/>
</dbReference>
<dbReference type="EMBL" id="DS268411">
    <property type="protein sequence ID" value="EFP03030.1"/>
    <property type="molecule type" value="Genomic_DNA"/>
</dbReference>
<dbReference type="PANTHER" id="PTHR22989">
    <property type="entry name" value="UNCHARACTERIZED DUF13 C.ELEGANS"/>
    <property type="match status" value="1"/>
</dbReference>
<feature type="transmembrane region" description="Helical" evidence="1">
    <location>
        <begin position="26"/>
        <end position="44"/>
    </location>
</feature>
<dbReference type="InParanoid" id="E3LLS0"/>
<dbReference type="HOGENOM" id="CLU_054633_2_0_1"/>
<organism evidence="4">
    <name type="scientific">Caenorhabditis remanei</name>
    <name type="common">Caenorhabditis vulgaris</name>
    <dbReference type="NCBI Taxonomy" id="31234"/>
    <lineage>
        <taxon>Eukaryota</taxon>
        <taxon>Metazoa</taxon>
        <taxon>Ecdysozoa</taxon>
        <taxon>Nematoda</taxon>
        <taxon>Chromadorea</taxon>
        <taxon>Rhabditida</taxon>
        <taxon>Rhabditina</taxon>
        <taxon>Rhabditomorpha</taxon>
        <taxon>Rhabditoidea</taxon>
        <taxon>Rhabditidae</taxon>
        <taxon>Peloderinae</taxon>
        <taxon>Caenorhabditis</taxon>
    </lineage>
</organism>
<evidence type="ECO:0000259" key="2">
    <source>
        <dbReference type="Pfam" id="PF05050"/>
    </source>
</evidence>
<dbReference type="InterPro" id="IPR006342">
    <property type="entry name" value="FkbM_mtfrase"/>
</dbReference>
<gene>
    <name evidence="3" type="ORF">CRE_28594</name>
</gene>
<reference evidence="3" key="1">
    <citation type="submission" date="2007-07" db="EMBL/GenBank/DDBJ databases">
        <title>PCAP assembly of the Caenorhabditis remanei genome.</title>
        <authorList>
            <consortium name="The Caenorhabditis remanei Sequencing Consortium"/>
            <person name="Wilson R.K."/>
        </authorList>
    </citation>
    <scope>NUCLEOTIDE SEQUENCE [LARGE SCALE GENOMIC DNA]</scope>
    <source>
        <strain evidence="3">PB4641</strain>
    </source>
</reference>
<evidence type="ECO:0000256" key="1">
    <source>
        <dbReference type="SAM" id="Phobius"/>
    </source>
</evidence>
<name>E3LLS0_CAERE</name>
<keyword evidence="1" id="KW-0472">Membrane</keyword>
<evidence type="ECO:0000313" key="4">
    <source>
        <dbReference type="Proteomes" id="UP000008281"/>
    </source>
</evidence>
<dbReference type="AlphaFoldDB" id="E3LLS0"/>